<protein>
    <submittedName>
        <fullName evidence="2">Uncharacterized protein</fullName>
    </submittedName>
</protein>
<reference evidence="2 3" key="1">
    <citation type="submission" date="2019-11" db="EMBL/GenBank/DDBJ databases">
        <title>Type strains purchased from KCTC, JCM and DSMZ.</title>
        <authorList>
            <person name="Lu H."/>
        </authorList>
    </citation>
    <scope>NUCLEOTIDE SEQUENCE [LARGE SCALE GENOMIC DNA]</scope>
    <source>
        <strain evidence="2 3">KCTC 52429</strain>
    </source>
</reference>
<comment type="caution">
    <text evidence="2">The sequence shown here is derived from an EMBL/GenBank/DDBJ whole genome shotgun (WGS) entry which is preliminary data.</text>
</comment>
<accession>A0A6I3T166</accession>
<name>A0A6I3T166_9BURK</name>
<dbReference type="AlphaFoldDB" id="A0A6I3T166"/>
<dbReference type="RefSeq" id="WP_155472344.1">
    <property type="nucleotide sequence ID" value="NZ_BMKG01000018.1"/>
</dbReference>
<keyword evidence="1" id="KW-1133">Transmembrane helix</keyword>
<feature type="transmembrane region" description="Helical" evidence="1">
    <location>
        <begin position="12"/>
        <end position="30"/>
    </location>
</feature>
<sequence>MSLLTSISPQVVPIIALLVPIVGVVAWAAVKITQMILLHETVRQLSSNGQPVPPALLAKITVEKRSG</sequence>
<keyword evidence="1" id="KW-0812">Transmembrane</keyword>
<dbReference type="OrthoDB" id="8902869at2"/>
<gene>
    <name evidence="2" type="ORF">GM672_20245</name>
</gene>
<evidence type="ECO:0000313" key="2">
    <source>
        <dbReference type="EMBL" id="MTV55064.1"/>
    </source>
</evidence>
<dbReference type="Proteomes" id="UP000430634">
    <property type="component" value="Unassembled WGS sequence"/>
</dbReference>
<organism evidence="2 3">
    <name type="scientific">Pseudoduganella buxea</name>
    <dbReference type="NCBI Taxonomy" id="1949069"/>
    <lineage>
        <taxon>Bacteria</taxon>
        <taxon>Pseudomonadati</taxon>
        <taxon>Pseudomonadota</taxon>
        <taxon>Betaproteobacteria</taxon>
        <taxon>Burkholderiales</taxon>
        <taxon>Oxalobacteraceae</taxon>
        <taxon>Telluria group</taxon>
        <taxon>Pseudoduganella</taxon>
    </lineage>
</organism>
<evidence type="ECO:0000313" key="3">
    <source>
        <dbReference type="Proteomes" id="UP000430634"/>
    </source>
</evidence>
<keyword evidence="1" id="KW-0472">Membrane</keyword>
<proteinExistence type="predicted"/>
<dbReference type="EMBL" id="WNKZ01000070">
    <property type="protein sequence ID" value="MTV55064.1"/>
    <property type="molecule type" value="Genomic_DNA"/>
</dbReference>
<evidence type="ECO:0000256" key="1">
    <source>
        <dbReference type="SAM" id="Phobius"/>
    </source>
</evidence>